<name>A0A2T5FZL0_9SPHN</name>
<evidence type="ECO:0000313" key="2">
    <source>
        <dbReference type="Proteomes" id="UP000244162"/>
    </source>
</evidence>
<evidence type="ECO:0000313" key="1">
    <source>
        <dbReference type="EMBL" id="PTQ12125.1"/>
    </source>
</evidence>
<protein>
    <recommendedName>
        <fullName evidence="3">Diguanylate cyclase</fullName>
    </recommendedName>
</protein>
<dbReference type="OrthoDB" id="9812260at2"/>
<evidence type="ECO:0008006" key="3">
    <source>
        <dbReference type="Google" id="ProtNLM"/>
    </source>
</evidence>
<gene>
    <name evidence="1" type="ORF">CLG96_06055</name>
</gene>
<proteinExistence type="predicted"/>
<dbReference type="RefSeq" id="WP_107966989.1">
    <property type="nucleotide sequence ID" value="NZ_NWBU01000005.1"/>
</dbReference>
<dbReference type="EMBL" id="NWBU01000005">
    <property type="protein sequence ID" value="PTQ12125.1"/>
    <property type="molecule type" value="Genomic_DNA"/>
</dbReference>
<dbReference type="Proteomes" id="UP000244162">
    <property type="component" value="Unassembled WGS sequence"/>
</dbReference>
<dbReference type="InterPro" id="IPR035965">
    <property type="entry name" value="PAS-like_dom_sf"/>
</dbReference>
<organism evidence="1 2">
    <name type="scientific">Sphingomonas oleivorans</name>
    <dbReference type="NCBI Taxonomy" id="1735121"/>
    <lineage>
        <taxon>Bacteria</taxon>
        <taxon>Pseudomonadati</taxon>
        <taxon>Pseudomonadota</taxon>
        <taxon>Alphaproteobacteria</taxon>
        <taxon>Sphingomonadales</taxon>
        <taxon>Sphingomonadaceae</taxon>
        <taxon>Sphingomonas</taxon>
    </lineage>
</organism>
<accession>A0A2T5FZL0</accession>
<dbReference type="CDD" id="cd00130">
    <property type="entry name" value="PAS"/>
    <property type="match status" value="1"/>
</dbReference>
<reference evidence="1 2" key="1">
    <citation type="submission" date="2017-09" db="EMBL/GenBank/DDBJ databases">
        <title>Sphingomonas panjinensis sp.nov., isolated from oil-contaminated soil.</title>
        <authorList>
            <person name="Wang L."/>
            <person name="Chen L."/>
        </authorList>
    </citation>
    <scope>NUCLEOTIDE SEQUENCE [LARGE SCALE GENOMIC DNA]</scope>
    <source>
        <strain evidence="1 2">FW-11</strain>
    </source>
</reference>
<dbReference type="Gene3D" id="3.30.450.20">
    <property type="entry name" value="PAS domain"/>
    <property type="match status" value="1"/>
</dbReference>
<sequence length="158" mass="18098">MKRTEPLQLYHSWPIFERGQRFNLGLAYGCDALPWRGSGLAPLDRCALADHGIGLWECDLRDNALRWSAEVHDIFGLPPDARVSRAEAVALYCEESRAAMERLRAYALKHGRGFTLDAEIRPARGGRRWMRLIAAPIWDGRHIVRLHGLKQDVSHLYR</sequence>
<keyword evidence="2" id="KW-1185">Reference proteome</keyword>
<comment type="caution">
    <text evidence="1">The sequence shown here is derived from an EMBL/GenBank/DDBJ whole genome shotgun (WGS) entry which is preliminary data.</text>
</comment>
<dbReference type="SUPFAM" id="SSF55785">
    <property type="entry name" value="PYP-like sensor domain (PAS domain)"/>
    <property type="match status" value="1"/>
</dbReference>
<dbReference type="AlphaFoldDB" id="A0A2T5FZL0"/>
<dbReference type="InterPro" id="IPR000014">
    <property type="entry name" value="PAS"/>
</dbReference>